<dbReference type="GeneID" id="94336689"/>
<organism evidence="1 2">
    <name type="scientific">Babesia duncani</name>
    <dbReference type="NCBI Taxonomy" id="323732"/>
    <lineage>
        <taxon>Eukaryota</taxon>
        <taxon>Sar</taxon>
        <taxon>Alveolata</taxon>
        <taxon>Apicomplexa</taxon>
        <taxon>Aconoidasida</taxon>
        <taxon>Piroplasmida</taxon>
        <taxon>Babesiidae</taxon>
        <taxon>Babesia</taxon>
    </lineage>
</organism>
<accession>A0AAD9PJV2</accession>
<dbReference type="RefSeq" id="XP_067802640.1">
    <property type="nucleotide sequence ID" value="XM_067947418.1"/>
</dbReference>
<name>A0AAD9PJV2_9APIC</name>
<reference evidence="1" key="1">
    <citation type="journal article" date="2023" name="Nat. Microbiol.">
        <title>Babesia duncani multi-omics identifies virulence factors and drug targets.</title>
        <authorList>
            <person name="Singh P."/>
            <person name="Lonardi S."/>
            <person name="Liang Q."/>
            <person name="Vydyam P."/>
            <person name="Khabirova E."/>
            <person name="Fang T."/>
            <person name="Gihaz S."/>
            <person name="Thekkiniath J."/>
            <person name="Munshi M."/>
            <person name="Abel S."/>
            <person name="Ciampossin L."/>
            <person name="Batugedara G."/>
            <person name="Gupta M."/>
            <person name="Lu X.M."/>
            <person name="Lenz T."/>
            <person name="Chakravarty S."/>
            <person name="Cornillot E."/>
            <person name="Hu Y."/>
            <person name="Ma W."/>
            <person name="Gonzalez L.M."/>
            <person name="Sanchez S."/>
            <person name="Estrada K."/>
            <person name="Sanchez-Flores A."/>
            <person name="Montero E."/>
            <person name="Harb O.S."/>
            <person name="Le Roch K.G."/>
            <person name="Mamoun C.B."/>
        </authorList>
    </citation>
    <scope>NUCLEOTIDE SEQUENCE</scope>
    <source>
        <strain evidence="1">WA1</strain>
    </source>
</reference>
<dbReference type="EMBL" id="JALLKP010000003">
    <property type="protein sequence ID" value="KAK2195797.1"/>
    <property type="molecule type" value="Genomic_DNA"/>
</dbReference>
<keyword evidence="2" id="KW-1185">Reference proteome</keyword>
<dbReference type="Proteomes" id="UP001214638">
    <property type="component" value="Unassembled WGS sequence"/>
</dbReference>
<sequence>MNTFIDNLAAIENLSHSKQAFGSDLVLHVEPVDLKTQAKAWYLDTAESTSDNLDEKLARLFGDCMQKLSIDDDPENCIDEESKSKYDPLFRLRFARLFALGNLHKYMAMGNDELASGNLQFLANLALGQNQSQET</sequence>
<proteinExistence type="predicted"/>
<evidence type="ECO:0000313" key="2">
    <source>
        <dbReference type="Proteomes" id="UP001214638"/>
    </source>
</evidence>
<protein>
    <submittedName>
        <fullName evidence="1">Uncharacterized protein</fullName>
    </submittedName>
</protein>
<gene>
    <name evidence="1" type="ORF">BdWA1_002391</name>
</gene>
<comment type="caution">
    <text evidence="1">The sequence shown here is derived from an EMBL/GenBank/DDBJ whole genome shotgun (WGS) entry which is preliminary data.</text>
</comment>
<evidence type="ECO:0000313" key="1">
    <source>
        <dbReference type="EMBL" id="KAK2195797.1"/>
    </source>
</evidence>
<dbReference type="KEGG" id="bdw:94336689"/>
<dbReference type="AlphaFoldDB" id="A0AAD9PJV2"/>